<keyword evidence="1" id="KW-1133">Transmembrane helix</keyword>
<sequence length="153" mass="18289">MHKVKEVYGEYPYTDQNNCHIILLLCQFGIYNAWAFNFWKIYNLETTGRSSCRCRGFRGSSTSWRHYRHRASEQTKKCCRYKRNQVLSQEQDMTRNKRCNHKREQGKELQAIIMVGMVEEQGLVWIRSQAYNRHQMSLRMAWESGITTAFATF</sequence>
<reference evidence="3" key="3">
    <citation type="submission" date="2018-08" db="UniProtKB">
        <authorList>
            <consortium name="EnsemblPlants"/>
        </authorList>
    </citation>
    <scope>IDENTIFICATION</scope>
    <source>
        <strain evidence="3">cv. Bd21</strain>
    </source>
</reference>
<evidence type="ECO:0000256" key="1">
    <source>
        <dbReference type="SAM" id="Phobius"/>
    </source>
</evidence>
<gene>
    <name evidence="2" type="ORF">BRADI_1g47631v3</name>
</gene>
<evidence type="ECO:0000313" key="4">
    <source>
        <dbReference type="Proteomes" id="UP000008810"/>
    </source>
</evidence>
<evidence type="ECO:0000313" key="2">
    <source>
        <dbReference type="EMBL" id="PNT76383.1"/>
    </source>
</evidence>
<keyword evidence="1" id="KW-0812">Transmembrane</keyword>
<keyword evidence="1" id="KW-0472">Membrane</keyword>
<feature type="transmembrane region" description="Helical" evidence="1">
    <location>
        <begin position="20"/>
        <end position="39"/>
    </location>
</feature>
<dbReference type="AlphaFoldDB" id="A0A2K2DQ21"/>
<dbReference type="InParanoid" id="A0A2K2DQ21"/>
<organism evidence="2">
    <name type="scientific">Brachypodium distachyon</name>
    <name type="common">Purple false brome</name>
    <name type="synonym">Trachynia distachya</name>
    <dbReference type="NCBI Taxonomy" id="15368"/>
    <lineage>
        <taxon>Eukaryota</taxon>
        <taxon>Viridiplantae</taxon>
        <taxon>Streptophyta</taxon>
        <taxon>Embryophyta</taxon>
        <taxon>Tracheophyta</taxon>
        <taxon>Spermatophyta</taxon>
        <taxon>Magnoliopsida</taxon>
        <taxon>Liliopsida</taxon>
        <taxon>Poales</taxon>
        <taxon>Poaceae</taxon>
        <taxon>BOP clade</taxon>
        <taxon>Pooideae</taxon>
        <taxon>Stipodae</taxon>
        <taxon>Brachypodieae</taxon>
        <taxon>Brachypodium</taxon>
    </lineage>
</organism>
<protein>
    <submittedName>
        <fullName evidence="2 3">Uncharacterized protein</fullName>
    </submittedName>
</protein>
<dbReference type="EnsemblPlants" id="PNT76383">
    <property type="protein sequence ID" value="PNT76383"/>
    <property type="gene ID" value="BRADI_1g47631v3"/>
</dbReference>
<reference evidence="2 3" key="1">
    <citation type="journal article" date="2010" name="Nature">
        <title>Genome sequencing and analysis of the model grass Brachypodium distachyon.</title>
        <authorList>
            <consortium name="International Brachypodium Initiative"/>
        </authorList>
    </citation>
    <scope>NUCLEOTIDE SEQUENCE [LARGE SCALE GENOMIC DNA]</scope>
    <source>
        <strain evidence="2 3">Bd21</strain>
    </source>
</reference>
<dbReference type="EMBL" id="CM000880">
    <property type="protein sequence ID" value="PNT76383.1"/>
    <property type="molecule type" value="Genomic_DNA"/>
</dbReference>
<accession>A0A2K2DQ21</accession>
<dbReference type="Gramene" id="PNT76383">
    <property type="protein sequence ID" value="PNT76383"/>
    <property type="gene ID" value="BRADI_1g47631v3"/>
</dbReference>
<dbReference type="Proteomes" id="UP000008810">
    <property type="component" value="Chromosome 1"/>
</dbReference>
<reference evidence="2" key="2">
    <citation type="submission" date="2017-06" db="EMBL/GenBank/DDBJ databases">
        <title>WGS assembly of Brachypodium distachyon.</title>
        <authorList>
            <consortium name="The International Brachypodium Initiative"/>
            <person name="Lucas S."/>
            <person name="Harmon-Smith M."/>
            <person name="Lail K."/>
            <person name="Tice H."/>
            <person name="Grimwood J."/>
            <person name="Bruce D."/>
            <person name="Barry K."/>
            <person name="Shu S."/>
            <person name="Lindquist E."/>
            <person name="Wang M."/>
            <person name="Pitluck S."/>
            <person name="Vogel J.P."/>
            <person name="Garvin D.F."/>
            <person name="Mockler T.C."/>
            <person name="Schmutz J."/>
            <person name="Rokhsar D."/>
            <person name="Bevan M.W."/>
        </authorList>
    </citation>
    <scope>NUCLEOTIDE SEQUENCE</scope>
    <source>
        <strain evidence="2">Bd21</strain>
    </source>
</reference>
<name>A0A2K2DQ21_BRADI</name>
<proteinExistence type="predicted"/>
<evidence type="ECO:0000313" key="3">
    <source>
        <dbReference type="EnsemblPlants" id="PNT76383"/>
    </source>
</evidence>
<keyword evidence="4" id="KW-1185">Reference proteome</keyword>